<evidence type="ECO:0000256" key="4">
    <source>
        <dbReference type="ARBA" id="ARBA00022692"/>
    </source>
</evidence>
<evidence type="ECO:0000256" key="7">
    <source>
        <dbReference type="ARBA" id="ARBA00022833"/>
    </source>
</evidence>
<keyword evidence="5" id="KW-0479">Metal-binding</keyword>
<dbReference type="GO" id="GO:0006508">
    <property type="term" value="P:proteolysis"/>
    <property type="evidence" value="ECO:0007669"/>
    <property type="project" value="UniProtKB-KW"/>
</dbReference>
<dbReference type="EMBL" id="CP066786">
    <property type="protein sequence ID" value="QQM32371.1"/>
    <property type="molecule type" value="Genomic_DNA"/>
</dbReference>
<evidence type="ECO:0000256" key="12">
    <source>
        <dbReference type="SAM" id="Phobius"/>
    </source>
</evidence>
<keyword evidence="4 12" id="KW-0812">Transmembrane</keyword>
<keyword evidence="8 12" id="KW-1133">Transmembrane helix</keyword>
<gene>
    <name evidence="14" type="ORF">JET14_09650</name>
</gene>
<dbReference type="PANTHER" id="PTHR43221">
    <property type="entry name" value="PROTEASE HTPX"/>
    <property type="match status" value="1"/>
</dbReference>
<comment type="similarity">
    <text evidence="11">Belongs to the peptidase M48 family.</text>
</comment>
<accession>A0A7T7HNF6</accession>
<dbReference type="InterPro" id="IPR001915">
    <property type="entry name" value="Peptidase_M48"/>
</dbReference>
<proteinExistence type="inferred from homology"/>
<name>A0A7T7HNF6_9HYPH</name>
<evidence type="ECO:0000256" key="2">
    <source>
        <dbReference type="ARBA" id="ARBA00022475"/>
    </source>
</evidence>
<dbReference type="Gene3D" id="3.30.2010.10">
    <property type="entry name" value="Metalloproteases ('zincins'), catalytic domain"/>
    <property type="match status" value="1"/>
</dbReference>
<feature type="transmembrane region" description="Helical" evidence="12">
    <location>
        <begin position="24"/>
        <end position="49"/>
    </location>
</feature>
<evidence type="ECO:0000256" key="3">
    <source>
        <dbReference type="ARBA" id="ARBA00022670"/>
    </source>
</evidence>
<reference evidence="14 15" key="1">
    <citation type="submission" date="2020-12" db="EMBL/GenBank/DDBJ databases">
        <authorList>
            <person name="Zheng R.K."/>
            <person name="Sun C.M."/>
        </authorList>
    </citation>
    <scope>NUCLEOTIDE SEQUENCE [LARGE SCALE GENOMIC DNA]</scope>
    <source>
        <strain evidence="14 15">ZRK001</strain>
    </source>
</reference>
<dbReference type="AlphaFoldDB" id="A0A7T7HNF6"/>
<dbReference type="RefSeq" id="WP_200337819.1">
    <property type="nucleotide sequence ID" value="NZ_CP066786.1"/>
</dbReference>
<dbReference type="GO" id="GO:0046872">
    <property type="term" value="F:metal ion binding"/>
    <property type="evidence" value="ECO:0007669"/>
    <property type="project" value="UniProtKB-KW"/>
</dbReference>
<feature type="domain" description="Peptidase M48" evidence="13">
    <location>
        <begin position="120"/>
        <end position="298"/>
    </location>
</feature>
<evidence type="ECO:0000256" key="5">
    <source>
        <dbReference type="ARBA" id="ARBA00022723"/>
    </source>
</evidence>
<evidence type="ECO:0000256" key="1">
    <source>
        <dbReference type="ARBA" id="ARBA00004651"/>
    </source>
</evidence>
<dbReference type="Proteomes" id="UP000596083">
    <property type="component" value="Chromosome"/>
</dbReference>
<organism evidence="14 15">
    <name type="scientific">Martelella lutilitoris</name>
    <dbReference type="NCBI Taxonomy" id="2583532"/>
    <lineage>
        <taxon>Bacteria</taxon>
        <taxon>Pseudomonadati</taxon>
        <taxon>Pseudomonadota</taxon>
        <taxon>Alphaproteobacteria</taxon>
        <taxon>Hyphomicrobiales</taxon>
        <taxon>Aurantimonadaceae</taxon>
        <taxon>Martelella</taxon>
    </lineage>
</organism>
<evidence type="ECO:0000256" key="10">
    <source>
        <dbReference type="ARBA" id="ARBA00023136"/>
    </source>
</evidence>
<comment type="cofactor">
    <cofactor evidence="11">
        <name>Zn(2+)</name>
        <dbReference type="ChEBI" id="CHEBI:29105"/>
    </cofactor>
    <text evidence="11">Binds 1 zinc ion per subunit.</text>
</comment>
<dbReference type="Pfam" id="PF01435">
    <property type="entry name" value="Peptidase_M48"/>
    <property type="match status" value="1"/>
</dbReference>
<dbReference type="GO" id="GO:0004222">
    <property type="term" value="F:metalloendopeptidase activity"/>
    <property type="evidence" value="ECO:0007669"/>
    <property type="project" value="InterPro"/>
</dbReference>
<evidence type="ECO:0000313" key="15">
    <source>
        <dbReference type="Proteomes" id="UP000596083"/>
    </source>
</evidence>
<dbReference type="PANTHER" id="PTHR43221:SF1">
    <property type="entry name" value="PROTEASE HTPX"/>
    <property type="match status" value="1"/>
</dbReference>
<keyword evidence="7 11" id="KW-0862">Zinc</keyword>
<protein>
    <submittedName>
        <fullName evidence="14">M48 family metalloprotease</fullName>
    </submittedName>
</protein>
<keyword evidence="6 11" id="KW-0378">Hydrolase</keyword>
<evidence type="ECO:0000256" key="8">
    <source>
        <dbReference type="ARBA" id="ARBA00022989"/>
    </source>
</evidence>
<comment type="subcellular location">
    <subcellularLocation>
        <location evidence="1">Cell membrane</location>
        <topology evidence="1">Multi-pass membrane protein</topology>
    </subcellularLocation>
</comment>
<keyword evidence="3 11" id="KW-0645">Protease</keyword>
<keyword evidence="2" id="KW-1003">Cell membrane</keyword>
<evidence type="ECO:0000256" key="6">
    <source>
        <dbReference type="ARBA" id="ARBA00022801"/>
    </source>
</evidence>
<evidence type="ECO:0000256" key="9">
    <source>
        <dbReference type="ARBA" id="ARBA00023049"/>
    </source>
</evidence>
<dbReference type="GO" id="GO:0005886">
    <property type="term" value="C:plasma membrane"/>
    <property type="evidence" value="ECO:0007669"/>
    <property type="project" value="UniProtKB-SubCell"/>
</dbReference>
<dbReference type="InterPro" id="IPR050083">
    <property type="entry name" value="HtpX_protease"/>
</dbReference>
<evidence type="ECO:0000256" key="11">
    <source>
        <dbReference type="RuleBase" id="RU003983"/>
    </source>
</evidence>
<evidence type="ECO:0000259" key="13">
    <source>
        <dbReference type="Pfam" id="PF01435"/>
    </source>
</evidence>
<evidence type="ECO:0000313" key="14">
    <source>
        <dbReference type="EMBL" id="QQM32371.1"/>
    </source>
</evidence>
<keyword evidence="9 11" id="KW-0482">Metalloprotease</keyword>
<sequence>MEQEITQPPTIDASRLANPMTRTVLFLMVGAAIGGIIGIVVEFLGLLFGMSATPLAVIFLTLLPLAMATMAVQLLWVFLGLPVWTYVGGKFFANRVGGQSGKVAKDLKITFLPEGHPIYDKVQAMAQSMGLPPVRYVGHFEDHSINAFACGQSRENAMIAFTRGCIEKTTGDQFEAILAHELGHIASNDMQRMTYAYGVRDSLTFFLVFRKLKMLALKLFTFVSEMEIMRFSRQREFYADAIGASLTSPQAMIGALEAIKADDGKPRHALAAYENLMFNGLLHSHPPLDKRIEAIRNETYIKQLPHK</sequence>
<dbReference type="KEGG" id="mlut:JET14_09650"/>
<feature type="transmembrane region" description="Helical" evidence="12">
    <location>
        <begin position="55"/>
        <end position="81"/>
    </location>
</feature>
<keyword evidence="10 12" id="KW-0472">Membrane</keyword>